<evidence type="ECO:0000313" key="2">
    <source>
        <dbReference type="Proteomes" id="UP000095149"/>
    </source>
</evidence>
<proteinExistence type="predicted"/>
<name>A0A1E3K8Y7_9TREE</name>
<dbReference type="EMBL" id="MEKH01000004">
    <property type="protein sequence ID" value="ODO09521.1"/>
    <property type="molecule type" value="Genomic_DNA"/>
</dbReference>
<dbReference type="Proteomes" id="UP000095149">
    <property type="component" value="Unassembled WGS sequence"/>
</dbReference>
<protein>
    <submittedName>
        <fullName evidence="1">Uncharacterized protein</fullName>
    </submittedName>
</protein>
<evidence type="ECO:0000313" key="1">
    <source>
        <dbReference type="EMBL" id="ODO09521.1"/>
    </source>
</evidence>
<comment type="caution">
    <text evidence="1">The sequence shown here is derived from an EMBL/GenBank/DDBJ whole genome shotgun (WGS) entry which is preliminary data.</text>
</comment>
<dbReference type="AlphaFoldDB" id="A0A1E3K8Y7"/>
<sequence>MDMLSRSLAVRLNLDHTALVESMQVLTASMPEKLSFHVVTPVVVDGCASAGSIAYEIGLGIRKHELKVLTQDGPTAETLLMLLIFDLVPYGERQLFRLAGI</sequence>
<reference evidence="1 2" key="1">
    <citation type="submission" date="2016-06" db="EMBL/GenBank/DDBJ databases">
        <title>Evolution of pathogenesis and genome organization in the Tremellales.</title>
        <authorList>
            <person name="Cuomo C."/>
            <person name="Litvintseva A."/>
            <person name="Heitman J."/>
            <person name="Chen Y."/>
            <person name="Sun S."/>
            <person name="Springer D."/>
            <person name="Dromer F."/>
            <person name="Young S."/>
            <person name="Zeng Q."/>
            <person name="Chapman S."/>
            <person name="Gujja S."/>
            <person name="Saif S."/>
            <person name="Birren B."/>
        </authorList>
    </citation>
    <scope>NUCLEOTIDE SEQUENCE [LARGE SCALE GENOMIC DNA]</scope>
    <source>
        <strain evidence="1 2">CBS 6273</strain>
    </source>
</reference>
<organism evidence="1 2">
    <name type="scientific">Cryptococcus amylolentus CBS 6273</name>
    <dbReference type="NCBI Taxonomy" id="1296118"/>
    <lineage>
        <taxon>Eukaryota</taxon>
        <taxon>Fungi</taxon>
        <taxon>Dikarya</taxon>
        <taxon>Basidiomycota</taxon>
        <taxon>Agaricomycotina</taxon>
        <taxon>Tremellomycetes</taxon>
        <taxon>Tremellales</taxon>
        <taxon>Cryptococcaceae</taxon>
        <taxon>Cryptococcus</taxon>
    </lineage>
</organism>
<gene>
    <name evidence="1" type="ORF">I350_03124</name>
</gene>
<accession>A0A1E3K8Y7</accession>